<dbReference type="Gene3D" id="3.40.50.300">
    <property type="entry name" value="P-loop containing nucleotide triphosphate hydrolases"/>
    <property type="match status" value="1"/>
</dbReference>
<feature type="region of interest" description="Disordered" evidence="5">
    <location>
        <begin position="102"/>
        <end position="180"/>
    </location>
</feature>
<evidence type="ECO:0000313" key="7">
    <source>
        <dbReference type="EMBL" id="CCC95265.1"/>
    </source>
</evidence>
<feature type="region of interest" description="Disordered" evidence="5">
    <location>
        <begin position="1246"/>
        <end position="1269"/>
    </location>
</feature>
<dbReference type="InterPro" id="IPR003593">
    <property type="entry name" value="AAA+_ATPase"/>
</dbReference>
<keyword evidence="2" id="KW-0547">Nucleotide-binding</keyword>
<protein>
    <submittedName>
        <fullName evidence="7">Uncharacterized protein TCIL3000_11_6910</fullName>
    </submittedName>
</protein>
<dbReference type="PROSITE" id="PS00674">
    <property type="entry name" value="AAA"/>
    <property type="match status" value="1"/>
</dbReference>
<evidence type="ECO:0000256" key="2">
    <source>
        <dbReference type="ARBA" id="ARBA00022741"/>
    </source>
</evidence>
<dbReference type="GO" id="GO:0045815">
    <property type="term" value="P:transcription initiation-coupled chromatin remodeling"/>
    <property type="evidence" value="ECO:0007669"/>
    <property type="project" value="TreeGrafter"/>
</dbReference>
<dbReference type="GO" id="GO:0016887">
    <property type="term" value="F:ATP hydrolysis activity"/>
    <property type="evidence" value="ECO:0007669"/>
    <property type="project" value="InterPro"/>
</dbReference>
<evidence type="ECO:0000259" key="6">
    <source>
        <dbReference type="SMART" id="SM00382"/>
    </source>
</evidence>
<dbReference type="SUPFAM" id="SSF52540">
    <property type="entry name" value="P-loop containing nucleoside triphosphate hydrolases"/>
    <property type="match status" value="1"/>
</dbReference>
<dbReference type="InterPro" id="IPR027417">
    <property type="entry name" value="P-loop_NTPase"/>
</dbReference>
<dbReference type="InterPro" id="IPR036427">
    <property type="entry name" value="Bromodomain-like_sf"/>
</dbReference>
<dbReference type="InterPro" id="IPR041569">
    <property type="entry name" value="AAA_lid_3"/>
</dbReference>
<dbReference type="InterPro" id="IPR045199">
    <property type="entry name" value="ATAD2-like"/>
</dbReference>
<dbReference type="InterPro" id="IPR003959">
    <property type="entry name" value="ATPase_AAA_core"/>
</dbReference>
<gene>
    <name evidence="7" type="ORF">TCIL3000_11_6910</name>
</gene>
<dbReference type="Gene3D" id="1.10.8.60">
    <property type="match status" value="1"/>
</dbReference>
<dbReference type="Pfam" id="PF00004">
    <property type="entry name" value="AAA"/>
    <property type="match status" value="1"/>
</dbReference>
<dbReference type="InterPro" id="IPR003960">
    <property type="entry name" value="ATPase_AAA_CS"/>
</dbReference>
<evidence type="ECO:0000256" key="4">
    <source>
        <dbReference type="ARBA" id="ARBA00023117"/>
    </source>
</evidence>
<dbReference type="SUPFAM" id="SSF47370">
    <property type="entry name" value="Bromodomain"/>
    <property type="match status" value="1"/>
</dbReference>
<reference evidence="7" key="1">
    <citation type="journal article" date="2012" name="Proc. Natl. Acad. Sci. U.S.A.">
        <title>Antigenic diversity is generated by distinct evolutionary mechanisms in African trypanosome species.</title>
        <authorList>
            <person name="Jackson A.P."/>
            <person name="Berry A."/>
            <person name="Aslett M."/>
            <person name="Allison H.C."/>
            <person name="Burton P."/>
            <person name="Vavrova-Anderson J."/>
            <person name="Brown R."/>
            <person name="Browne H."/>
            <person name="Corton N."/>
            <person name="Hauser H."/>
            <person name="Gamble J."/>
            <person name="Gilderthorp R."/>
            <person name="Marcello L."/>
            <person name="McQuillan J."/>
            <person name="Otto T.D."/>
            <person name="Quail M.A."/>
            <person name="Sanders M.J."/>
            <person name="van Tonder A."/>
            <person name="Ginger M.L."/>
            <person name="Field M.C."/>
            <person name="Barry J.D."/>
            <person name="Hertz-Fowler C."/>
            <person name="Berriman M."/>
        </authorList>
    </citation>
    <scope>NUCLEOTIDE SEQUENCE</scope>
    <source>
        <strain evidence="7">IL3000</strain>
    </source>
</reference>
<dbReference type="FunFam" id="3.40.50.300:FF:000061">
    <property type="entry name" value="ATPase family, AAA domain-containing 2"/>
    <property type="match status" value="1"/>
</dbReference>
<dbReference type="PANTHER" id="PTHR23069:SF0">
    <property type="entry name" value="TAT-BINDING HOMOLOG 7"/>
    <property type="match status" value="1"/>
</dbReference>
<evidence type="ECO:0000256" key="1">
    <source>
        <dbReference type="ARBA" id="ARBA00006914"/>
    </source>
</evidence>
<dbReference type="PANTHER" id="PTHR23069">
    <property type="entry name" value="AAA DOMAIN-CONTAINING"/>
    <property type="match status" value="1"/>
</dbReference>
<feature type="region of interest" description="Disordered" evidence="5">
    <location>
        <begin position="1033"/>
        <end position="1183"/>
    </location>
</feature>
<dbReference type="GO" id="GO:0042393">
    <property type="term" value="F:histone binding"/>
    <property type="evidence" value="ECO:0007669"/>
    <property type="project" value="TreeGrafter"/>
</dbReference>
<organism evidence="7">
    <name type="scientific">Trypanosoma congolense (strain IL3000)</name>
    <dbReference type="NCBI Taxonomy" id="1068625"/>
    <lineage>
        <taxon>Eukaryota</taxon>
        <taxon>Discoba</taxon>
        <taxon>Euglenozoa</taxon>
        <taxon>Kinetoplastea</taxon>
        <taxon>Metakinetoplastina</taxon>
        <taxon>Trypanosomatida</taxon>
        <taxon>Trypanosomatidae</taxon>
        <taxon>Trypanosoma</taxon>
        <taxon>Nannomonas</taxon>
    </lineage>
</organism>
<dbReference type="GO" id="GO:0005524">
    <property type="term" value="F:ATP binding"/>
    <property type="evidence" value="ECO:0007669"/>
    <property type="project" value="UniProtKB-KW"/>
</dbReference>
<evidence type="ECO:0000256" key="5">
    <source>
        <dbReference type="SAM" id="MobiDB-lite"/>
    </source>
</evidence>
<keyword evidence="3" id="KW-0067">ATP-binding</keyword>
<dbReference type="GO" id="GO:0006337">
    <property type="term" value="P:nucleosome disassembly"/>
    <property type="evidence" value="ECO:0007669"/>
    <property type="project" value="TreeGrafter"/>
</dbReference>
<keyword evidence="4" id="KW-0103">Bromodomain</keyword>
<accession>G0V0U4</accession>
<dbReference type="VEuPathDB" id="TriTrypDB:TcIL3000.11.6910"/>
<evidence type="ECO:0000256" key="3">
    <source>
        <dbReference type="ARBA" id="ARBA00022840"/>
    </source>
</evidence>
<dbReference type="GO" id="GO:0003682">
    <property type="term" value="F:chromatin binding"/>
    <property type="evidence" value="ECO:0007669"/>
    <property type="project" value="TreeGrafter"/>
</dbReference>
<feature type="compositionally biased region" description="Low complexity" evidence="5">
    <location>
        <begin position="1042"/>
        <end position="1058"/>
    </location>
</feature>
<dbReference type="GO" id="GO:0006334">
    <property type="term" value="P:nucleosome assembly"/>
    <property type="evidence" value="ECO:0007669"/>
    <property type="project" value="TreeGrafter"/>
</dbReference>
<feature type="compositionally biased region" description="Polar residues" evidence="5">
    <location>
        <begin position="141"/>
        <end position="152"/>
    </location>
</feature>
<feature type="compositionally biased region" description="Acidic residues" evidence="5">
    <location>
        <begin position="1112"/>
        <end position="1123"/>
    </location>
</feature>
<proteinExistence type="inferred from homology"/>
<comment type="similarity">
    <text evidence="1">Belongs to the AAA ATPase family.</text>
</comment>
<dbReference type="GO" id="GO:0005634">
    <property type="term" value="C:nucleus"/>
    <property type="evidence" value="ECO:0007669"/>
    <property type="project" value="TreeGrafter"/>
</dbReference>
<dbReference type="EMBL" id="HE575324">
    <property type="protein sequence ID" value="CCC95265.1"/>
    <property type="molecule type" value="Genomic_DNA"/>
</dbReference>
<name>G0V0U4_TRYCI</name>
<sequence length="1294" mass="143657">MVITRSQAKSREVLCTAFVDTRNAPGGISGKHGVPVSPPEECLGRGCRVPRPALPSYDSLYIAKALSPRQRRHSLNEEIQVNTRYPERDAAKRAVLKLGDTLSMLNGNRGPDSSGSDSVSVNHPSGRSNMRAPSTPEGALETNSKRSSQQYKSALRKRHRESSSIDSSISDESLRRASQDRGLENEKIVIDDSSSDILTDESVHGDDNERVAKNVKRCVTRNLPINHCLRSELKRASLDTQRDAPSVICHRHKRSMEDIFLGFGKINMDYGNGNSGGQGPPRAENHTALGDITPLCVDGSVTFEKVGGLPEHIVMLREMVLFPLLYPEMLQQMNLSPPRGVLFVGSPGTGKTLMARALANEGMRHGNRKITFFMRKGGDILSKWVGESERQLTLLFQEARRRQPSIIFFDELDGLVPVRQAKSEQAQAAIVATLLALIDGLDDRGQVIIIGATNRPDTIDPALRRPGRFDRELYFPLPDMAARRHILDIVLKPMLPADHPDRNEILQELAIRCSGWSGAEIQSVCTEAGLNRLRTAVPQIYTTSKRLKIPAGALTITKEDFFIAAHRIKLAVRRAAAPISSNLDEHLEHMFYTTQAHLLSRVAAAWPSASAILAQERRDCSSSLDAVQGLSCFPIIHTASPLILFLTMEPDSGESDYEGSEFAVSKAAIVLVKGLPSIRTFILNLPNMVVDRDAAGLLAAHSNDGIGRVGNNSYGIEEVKSIDGCTHFDAGHISSCVAAVRQFNGPSLVILQGLEEWLEDHGSVGEGGIDVGGGETCDERRRNLRSLCYYINCLRDADTLIVIPTVNRNVTPIFSERNKLSKQIRSITLEVPHKPSESDLRRSLSYLFRVVELALKKCAPVDLEMLPEDPAPPLPPSLEEIHTRRREELELWRRVEYRRKQLRYVLIRWLSQYLASKKFSILISADLDMTPSHDLYAHWQQHTRGRRIGLGDIMKKLERGEYNAISQYHDDIDMLVHNVRTFFRTRTVFDNRYRIRVLELKEVTVLNLYKINRNVVLFCEMHKDLACPSFSPLPSEASEEVPTATATLPASTSNNTATQRKTVQKPPRRRYGGARRRRNVRCARRQNSVPTTTAEPMRSVEAEVVLIGDASIGDDGDEADNDAEASGGVENEGVKHGSSQEEEEGNSDGSWKKEESSCAIEAGRADSSVGASPEEERKNGGLTASGVVLKGDANAVGERLDYPTAAEDTSEWWVGAVLPSLRHLSFLQIHLVVQTAMRKLEMEVDNRRKQRRETHEPLHCTSDMSSNETSSMSPGSFFKWMIENSVQELKAVVG</sequence>
<feature type="compositionally biased region" description="Low complexity" evidence="5">
    <location>
        <begin position="110"/>
        <end position="125"/>
    </location>
</feature>
<dbReference type="SMART" id="SM00382">
    <property type="entry name" value="AAA"/>
    <property type="match status" value="1"/>
</dbReference>
<dbReference type="Pfam" id="PF17862">
    <property type="entry name" value="AAA_lid_3"/>
    <property type="match status" value="1"/>
</dbReference>
<feature type="domain" description="AAA+ ATPase" evidence="6">
    <location>
        <begin position="337"/>
        <end position="479"/>
    </location>
</feature>
<feature type="compositionally biased region" description="Basic and acidic residues" evidence="5">
    <location>
        <begin position="1246"/>
        <end position="1258"/>
    </location>
</feature>
<feature type="compositionally biased region" description="Basic residues" evidence="5">
    <location>
        <begin position="1062"/>
        <end position="1084"/>
    </location>
</feature>